<evidence type="ECO:0000313" key="3">
    <source>
        <dbReference type="EMBL" id="MFD1043534.1"/>
    </source>
</evidence>
<evidence type="ECO:0000313" key="4">
    <source>
        <dbReference type="Proteomes" id="UP001597033"/>
    </source>
</evidence>
<sequence>MKPSSLLLLACLSAAVLAACNKRDDADIPAATPSADAAAAATATEPVPAPAGSATAAGDQYPAARDACLAEVARQAGVAKEQLGVTEVLWAEAGVGVTIQVPGAQAPWSCLSDENGNVQGAAYTGSEGRL</sequence>
<keyword evidence="4" id="KW-1185">Reference proteome</keyword>
<feature type="compositionally biased region" description="Low complexity" evidence="1">
    <location>
        <begin position="28"/>
        <end position="46"/>
    </location>
</feature>
<name>A0ABW3M1R2_9GAMM</name>
<evidence type="ECO:0000256" key="1">
    <source>
        <dbReference type="SAM" id="MobiDB-lite"/>
    </source>
</evidence>
<accession>A0ABW3M1R2</accession>
<dbReference type="PROSITE" id="PS51257">
    <property type="entry name" value="PROKAR_LIPOPROTEIN"/>
    <property type="match status" value="1"/>
</dbReference>
<organism evidence="3 4">
    <name type="scientific">Pseudoxanthomonas kaohsiungensis</name>
    <dbReference type="NCBI Taxonomy" id="283923"/>
    <lineage>
        <taxon>Bacteria</taxon>
        <taxon>Pseudomonadati</taxon>
        <taxon>Pseudomonadota</taxon>
        <taxon>Gammaproteobacteria</taxon>
        <taxon>Lysobacterales</taxon>
        <taxon>Lysobacteraceae</taxon>
        <taxon>Pseudoxanthomonas</taxon>
    </lineage>
</organism>
<dbReference type="Proteomes" id="UP001597033">
    <property type="component" value="Unassembled WGS sequence"/>
</dbReference>
<dbReference type="EMBL" id="JBHTKN010000011">
    <property type="protein sequence ID" value="MFD1043534.1"/>
    <property type="molecule type" value="Genomic_DNA"/>
</dbReference>
<evidence type="ECO:0000256" key="2">
    <source>
        <dbReference type="SAM" id="SignalP"/>
    </source>
</evidence>
<dbReference type="RefSeq" id="WP_202935661.1">
    <property type="nucleotide sequence ID" value="NZ_JAYRDL010000028.1"/>
</dbReference>
<protein>
    <submittedName>
        <fullName evidence="3">Uncharacterized protein</fullName>
    </submittedName>
</protein>
<proteinExistence type="predicted"/>
<feature type="chain" id="PRO_5046518791" evidence="2">
    <location>
        <begin position="19"/>
        <end position="130"/>
    </location>
</feature>
<feature type="region of interest" description="Disordered" evidence="1">
    <location>
        <begin position="28"/>
        <end position="58"/>
    </location>
</feature>
<gene>
    <name evidence="3" type="ORF">ACFQ2N_14370</name>
</gene>
<reference evidence="4" key="1">
    <citation type="journal article" date="2019" name="Int. J. Syst. Evol. Microbiol.">
        <title>The Global Catalogue of Microorganisms (GCM) 10K type strain sequencing project: providing services to taxonomists for standard genome sequencing and annotation.</title>
        <authorList>
            <consortium name="The Broad Institute Genomics Platform"/>
            <consortium name="The Broad Institute Genome Sequencing Center for Infectious Disease"/>
            <person name="Wu L."/>
            <person name="Ma J."/>
        </authorList>
    </citation>
    <scope>NUCLEOTIDE SEQUENCE [LARGE SCALE GENOMIC DNA]</scope>
    <source>
        <strain evidence="4">CCUG 55854</strain>
    </source>
</reference>
<keyword evidence="2" id="KW-0732">Signal</keyword>
<comment type="caution">
    <text evidence="3">The sequence shown here is derived from an EMBL/GenBank/DDBJ whole genome shotgun (WGS) entry which is preliminary data.</text>
</comment>
<feature type="signal peptide" evidence="2">
    <location>
        <begin position="1"/>
        <end position="18"/>
    </location>
</feature>